<reference evidence="1" key="2">
    <citation type="journal article" date="2024" name="Plant">
        <title>Genomic evolution and insights into agronomic trait innovations of Sesamum species.</title>
        <authorList>
            <person name="Miao H."/>
            <person name="Wang L."/>
            <person name="Qu L."/>
            <person name="Liu H."/>
            <person name="Sun Y."/>
            <person name="Le M."/>
            <person name="Wang Q."/>
            <person name="Wei S."/>
            <person name="Zheng Y."/>
            <person name="Lin W."/>
            <person name="Duan Y."/>
            <person name="Cao H."/>
            <person name="Xiong S."/>
            <person name="Wang X."/>
            <person name="Wei L."/>
            <person name="Li C."/>
            <person name="Ma Q."/>
            <person name="Ju M."/>
            <person name="Zhao R."/>
            <person name="Li G."/>
            <person name="Mu C."/>
            <person name="Tian Q."/>
            <person name="Mei H."/>
            <person name="Zhang T."/>
            <person name="Gao T."/>
            <person name="Zhang H."/>
        </authorList>
    </citation>
    <scope>NUCLEOTIDE SEQUENCE</scope>
    <source>
        <strain evidence="1">KEN1</strain>
    </source>
</reference>
<organism evidence="1">
    <name type="scientific">Sesamum latifolium</name>
    <dbReference type="NCBI Taxonomy" id="2727402"/>
    <lineage>
        <taxon>Eukaryota</taxon>
        <taxon>Viridiplantae</taxon>
        <taxon>Streptophyta</taxon>
        <taxon>Embryophyta</taxon>
        <taxon>Tracheophyta</taxon>
        <taxon>Spermatophyta</taxon>
        <taxon>Magnoliopsida</taxon>
        <taxon>eudicotyledons</taxon>
        <taxon>Gunneridae</taxon>
        <taxon>Pentapetalae</taxon>
        <taxon>asterids</taxon>
        <taxon>lamiids</taxon>
        <taxon>Lamiales</taxon>
        <taxon>Pedaliaceae</taxon>
        <taxon>Sesamum</taxon>
    </lineage>
</organism>
<comment type="caution">
    <text evidence="1">The sequence shown here is derived from an EMBL/GenBank/DDBJ whole genome shotgun (WGS) entry which is preliminary data.</text>
</comment>
<gene>
    <name evidence="1" type="ORF">Slati_3702200</name>
</gene>
<protein>
    <submittedName>
        <fullName evidence="1">Uncharacterized protein</fullName>
    </submittedName>
</protein>
<reference evidence="1" key="1">
    <citation type="submission" date="2020-06" db="EMBL/GenBank/DDBJ databases">
        <authorList>
            <person name="Li T."/>
            <person name="Hu X."/>
            <person name="Zhang T."/>
            <person name="Song X."/>
            <person name="Zhang H."/>
            <person name="Dai N."/>
            <person name="Sheng W."/>
            <person name="Hou X."/>
            <person name="Wei L."/>
        </authorList>
    </citation>
    <scope>NUCLEOTIDE SEQUENCE</scope>
    <source>
        <strain evidence="1">KEN1</strain>
        <tissue evidence="1">Leaf</tissue>
    </source>
</reference>
<proteinExistence type="predicted"/>
<name>A0AAW2U1L4_9LAMI</name>
<evidence type="ECO:0000313" key="1">
    <source>
        <dbReference type="EMBL" id="KAL0411125.1"/>
    </source>
</evidence>
<dbReference type="EMBL" id="JACGWN010000013">
    <property type="protein sequence ID" value="KAL0411125.1"/>
    <property type="molecule type" value="Genomic_DNA"/>
</dbReference>
<dbReference type="AlphaFoldDB" id="A0AAW2U1L4"/>
<accession>A0AAW2U1L4</accession>
<sequence>MLKKKGYAVEDSQVGLGFTPPKPRITIKRVSSNYVVEEFSSTEDDKREENLRESVFNRLRPHRRMVHGTTSEQSICDRLGPCKRAVYQKKGMLKVAARSKKNNKFLCTQKHRSMIPSKMRRRTTLAISCDKVLKVKAQTMIFTQALYNEDDRGSVASSNYISSSDSSHDEPYVVKEAYINGTCRMSAEDGLKFGPIN</sequence>